<evidence type="ECO:0000313" key="3">
    <source>
        <dbReference type="Proteomes" id="UP000293519"/>
    </source>
</evidence>
<dbReference type="PROSITE" id="PS51257">
    <property type="entry name" value="PROKAR_LIPOPROTEIN"/>
    <property type="match status" value="1"/>
</dbReference>
<evidence type="ECO:0000313" key="2">
    <source>
        <dbReference type="EMBL" id="RZS59642.1"/>
    </source>
</evidence>
<sequence length="158" mass="16516">MRMRALVTILASVALVSACSPGSVLAEGLEGCQVTPEGRVASAAFGLVNTSNEPITLESIDAQEVTGATVVDTWFEAYDGDGDPEPVLFGGDRRDRQAEGATITELDGTVLERDDAGYVVIAIERTGSAEALLEVVDITTDSQTLSAPVRLLLADSCE</sequence>
<reference evidence="2 3" key="1">
    <citation type="journal article" date="2015" name="Stand. Genomic Sci.">
        <title>Genomic Encyclopedia of Bacterial and Archaeal Type Strains, Phase III: the genomes of soil and plant-associated and newly described type strains.</title>
        <authorList>
            <person name="Whitman W.B."/>
            <person name="Woyke T."/>
            <person name="Klenk H.P."/>
            <person name="Zhou Y."/>
            <person name="Lilburn T.G."/>
            <person name="Beck B.J."/>
            <person name="De Vos P."/>
            <person name="Vandamme P."/>
            <person name="Eisen J.A."/>
            <person name="Garrity G."/>
            <person name="Hugenholtz P."/>
            <person name="Kyrpides N.C."/>
        </authorList>
    </citation>
    <scope>NUCLEOTIDE SEQUENCE [LARGE SCALE GENOMIC DNA]</scope>
    <source>
        <strain evidence="2 3">CV2</strain>
    </source>
</reference>
<keyword evidence="3" id="KW-1185">Reference proteome</keyword>
<protein>
    <submittedName>
        <fullName evidence="2">Uncharacterized protein</fullName>
    </submittedName>
</protein>
<evidence type="ECO:0000256" key="1">
    <source>
        <dbReference type="SAM" id="SignalP"/>
    </source>
</evidence>
<proteinExistence type="predicted"/>
<dbReference type="EMBL" id="SGWW01000001">
    <property type="protein sequence ID" value="RZS59642.1"/>
    <property type="molecule type" value="Genomic_DNA"/>
</dbReference>
<keyword evidence="1" id="KW-0732">Signal</keyword>
<gene>
    <name evidence="2" type="ORF">EV141_0874</name>
</gene>
<dbReference type="AlphaFoldDB" id="A0A4Q7LZ80"/>
<dbReference type="OrthoDB" id="5109819at2"/>
<feature type="signal peptide" evidence="1">
    <location>
        <begin position="1"/>
        <end position="26"/>
    </location>
</feature>
<accession>A0A4Q7LZ80</accession>
<name>A0A4Q7LZ80_9MICO</name>
<dbReference type="Proteomes" id="UP000293519">
    <property type="component" value="Unassembled WGS sequence"/>
</dbReference>
<comment type="caution">
    <text evidence="2">The sequence shown here is derived from an EMBL/GenBank/DDBJ whole genome shotgun (WGS) entry which is preliminary data.</text>
</comment>
<organism evidence="2 3">
    <name type="scientific">Microcella putealis</name>
    <dbReference type="NCBI Taxonomy" id="337005"/>
    <lineage>
        <taxon>Bacteria</taxon>
        <taxon>Bacillati</taxon>
        <taxon>Actinomycetota</taxon>
        <taxon>Actinomycetes</taxon>
        <taxon>Micrococcales</taxon>
        <taxon>Microbacteriaceae</taxon>
        <taxon>Microcella</taxon>
    </lineage>
</organism>
<feature type="chain" id="PRO_5020269022" evidence="1">
    <location>
        <begin position="27"/>
        <end position="158"/>
    </location>
</feature>
<dbReference type="RefSeq" id="WP_130484709.1">
    <property type="nucleotide sequence ID" value="NZ_SGWW01000001.1"/>
</dbReference>